<dbReference type="Gene3D" id="3.30.450.40">
    <property type="match status" value="1"/>
</dbReference>
<keyword evidence="6" id="KW-1185">Reference proteome</keyword>
<keyword evidence="1" id="KW-1133">Transmembrane helix</keyword>
<dbReference type="Proteomes" id="UP000010716">
    <property type="component" value="Unassembled WGS sequence"/>
</dbReference>
<dbReference type="KEGG" id="cthu:HUR95_14955"/>
<dbReference type="Pfam" id="PF13185">
    <property type="entry name" value="GAF_2"/>
    <property type="match status" value="1"/>
</dbReference>
<dbReference type="GO" id="GO:0052621">
    <property type="term" value="F:diguanylate cyclase activity"/>
    <property type="evidence" value="ECO:0007669"/>
    <property type="project" value="TreeGrafter"/>
</dbReference>
<accession>F5LAL3</accession>
<dbReference type="GO" id="GO:0005886">
    <property type="term" value="C:plasma membrane"/>
    <property type="evidence" value="ECO:0007669"/>
    <property type="project" value="TreeGrafter"/>
</dbReference>
<dbReference type="InterPro" id="IPR000160">
    <property type="entry name" value="GGDEF_dom"/>
</dbReference>
<evidence type="ECO:0000313" key="4">
    <source>
        <dbReference type="EMBL" id="QZT33525.1"/>
    </source>
</evidence>
<dbReference type="PANTHER" id="PTHR45138">
    <property type="entry name" value="REGULATORY COMPONENTS OF SENSORY TRANSDUCTION SYSTEM"/>
    <property type="match status" value="1"/>
</dbReference>
<dbReference type="Proteomes" id="UP000825179">
    <property type="component" value="Chromosome"/>
</dbReference>
<dbReference type="FunFam" id="3.30.70.270:FF:000001">
    <property type="entry name" value="Diguanylate cyclase domain protein"/>
    <property type="match status" value="1"/>
</dbReference>
<reference evidence="4" key="3">
    <citation type="submission" date="2021-08" db="EMBL/GenBank/DDBJ databases">
        <authorList>
            <person name="de Jong S."/>
            <person name="van den Broek M."/>
            <person name="Merkel A."/>
            <person name="de la Torre Cortes P."/>
            <person name="Kalamorz F."/>
            <person name="Cook G."/>
            <person name="van Loosdrecht M."/>
            <person name="McMillan D."/>
        </authorList>
    </citation>
    <scope>NUCLEOTIDE SEQUENCE</scope>
    <source>
        <strain evidence="4">TA2.A1</strain>
    </source>
</reference>
<organism evidence="3 5">
    <name type="scientific">Caldalkalibacillus thermarum (strain TA2.A1)</name>
    <dbReference type="NCBI Taxonomy" id="986075"/>
    <lineage>
        <taxon>Bacteria</taxon>
        <taxon>Bacillati</taxon>
        <taxon>Bacillota</taxon>
        <taxon>Bacilli</taxon>
        <taxon>Bacillales</taxon>
        <taxon>Bacillaceae</taxon>
        <taxon>Caldalkalibacillus</taxon>
    </lineage>
</organism>
<dbReference type="PROSITE" id="PS50887">
    <property type="entry name" value="GGDEF"/>
    <property type="match status" value="1"/>
</dbReference>
<dbReference type="GO" id="GO:1902201">
    <property type="term" value="P:negative regulation of bacterial-type flagellum-dependent cell motility"/>
    <property type="evidence" value="ECO:0007669"/>
    <property type="project" value="TreeGrafter"/>
</dbReference>
<dbReference type="Pfam" id="PF00990">
    <property type="entry name" value="GGDEF"/>
    <property type="match status" value="1"/>
</dbReference>
<feature type="transmembrane region" description="Helical" evidence="1">
    <location>
        <begin position="106"/>
        <end position="126"/>
    </location>
</feature>
<dbReference type="PROSITE" id="PS51257">
    <property type="entry name" value="PROKAR_LIPOPROTEIN"/>
    <property type="match status" value="1"/>
</dbReference>
<dbReference type="InterPro" id="IPR029787">
    <property type="entry name" value="Nucleotide_cyclase"/>
</dbReference>
<reference evidence="4 6" key="2">
    <citation type="journal article" date="2020" name="Extremophiles">
        <title>Genomic analysis of Caldalkalibacillus thermarum TA2.A1 reveals aerobic alkaliphilic metabolism and evolutionary hallmarks linking alkaliphilic bacteria and plant life.</title>
        <authorList>
            <person name="de Jong S.I."/>
            <person name="van den Broek M.A."/>
            <person name="Merkel A.Y."/>
            <person name="de la Torre Cortes P."/>
            <person name="Kalamorz F."/>
            <person name="Cook G.M."/>
            <person name="van Loosdrecht M.C.M."/>
            <person name="McMillan D.G.G."/>
        </authorList>
    </citation>
    <scope>NUCLEOTIDE SEQUENCE [LARGE SCALE GENOMIC DNA]</scope>
    <source>
        <strain evidence="4 6">TA2.A1</strain>
    </source>
</reference>
<name>F5LAL3_CALTT</name>
<evidence type="ECO:0000313" key="6">
    <source>
        <dbReference type="Proteomes" id="UP000825179"/>
    </source>
</evidence>
<dbReference type="NCBIfam" id="TIGR00254">
    <property type="entry name" value="GGDEF"/>
    <property type="match status" value="1"/>
</dbReference>
<evidence type="ECO:0000313" key="5">
    <source>
        <dbReference type="Proteomes" id="UP000010716"/>
    </source>
</evidence>
<dbReference type="eggNOG" id="COG3706">
    <property type="taxonomic scope" value="Bacteria"/>
</dbReference>
<dbReference type="EMBL" id="AFCE01000164">
    <property type="protein sequence ID" value="EGL81585.1"/>
    <property type="molecule type" value="Genomic_DNA"/>
</dbReference>
<dbReference type="InterPro" id="IPR043128">
    <property type="entry name" value="Rev_trsase/Diguanyl_cyclase"/>
</dbReference>
<dbReference type="GO" id="GO:0043709">
    <property type="term" value="P:cell adhesion involved in single-species biofilm formation"/>
    <property type="evidence" value="ECO:0007669"/>
    <property type="project" value="TreeGrafter"/>
</dbReference>
<dbReference type="SMART" id="SM00065">
    <property type="entry name" value="GAF"/>
    <property type="match status" value="1"/>
</dbReference>
<keyword evidence="1" id="KW-0472">Membrane</keyword>
<feature type="transmembrane region" description="Helical" evidence="1">
    <location>
        <begin position="68"/>
        <end position="94"/>
    </location>
</feature>
<feature type="transmembrane region" description="Helical" evidence="1">
    <location>
        <begin position="179"/>
        <end position="200"/>
    </location>
</feature>
<keyword evidence="1" id="KW-0812">Transmembrane</keyword>
<evidence type="ECO:0000259" key="2">
    <source>
        <dbReference type="PROSITE" id="PS50887"/>
    </source>
</evidence>
<evidence type="ECO:0000256" key="1">
    <source>
        <dbReference type="SAM" id="Phobius"/>
    </source>
</evidence>
<protein>
    <submittedName>
        <fullName evidence="3">Diguanylate cyclase with GAF sensor</fullName>
    </submittedName>
    <submittedName>
        <fullName evidence="4">Sensor domain-containing diguanylate cyclase</fullName>
    </submittedName>
</protein>
<feature type="transmembrane region" description="Helical" evidence="1">
    <location>
        <begin position="38"/>
        <end position="56"/>
    </location>
</feature>
<dbReference type="RefSeq" id="WP_007506307.1">
    <property type="nucleotide sequence ID" value="NZ_AFCE01000164.1"/>
</dbReference>
<evidence type="ECO:0000313" key="3">
    <source>
        <dbReference type="EMBL" id="EGL81585.1"/>
    </source>
</evidence>
<sequence length="578" mass="66343">MARWRSALIAGCAIVLYSCFFLMFLINFNWQELESKDIAGIFCFLMLMILVNLFPIEIKGTTIVFTNAVSIAAFLQYGFWIEAILTQLAILVTLLRIKAKQWERYVANLTMFLIISVCSAGIFYLLGGRTGPFTVDTFPALIVPTIGYLVSAIFINHLLFKLVKYLLYNQKPEFFGRSLWWEIVPLTVMTPTGLLIYVLYAEIGVWVFLYVVFPLVSFSVILRLYHRLNIVNEKFRIIHDLGNDMTSELQFDHVVDRLVQAVSKLVPYQYCYLFRVDHEQGLLKPVRFLEQGIPPDEYEDFMRVQVEIGDGLSGQVASLGQTKMIGREEEGFHFRYEPCCLHQQQSILSVPLKYDQKVYGVLTVCHNEPNRYTKEDVTLMEILASQAAIAFKNAYDYQQTKQLSERDELTGLYNYRYFSSYLSAQLEQAGKERPLALILLDIDHFKQVNDQYGHLAGNEILRRVAALIQEAVGEKGIVARYGGEEFTILIENITEGEAYRWAEQLRARIEQTAVEVVPHLNEENQTEPVLLNVTVSIGLALYPQHADDPFSLMRRADRAMYLGAKRKGRNKVAVYPQI</sequence>
<feature type="transmembrane region" description="Helical" evidence="1">
    <location>
        <begin position="138"/>
        <end position="159"/>
    </location>
</feature>
<dbReference type="InterPro" id="IPR003018">
    <property type="entry name" value="GAF"/>
</dbReference>
<dbReference type="SMART" id="SM00267">
    <property type="entry name" value="GGDEF"/>
    <property type="match status" value="1"/>
</dbReference>
<dbReference type="EMBL" id="CP082237">
    <property type="protein sequence ID" value="QZT33525.1"/>
    <property type="molecule type" value="Genomic_DNA"/>
</dbReference>
<feature type="transmembrane region" description="Helical" evidence="1">
    <location>
        <begin position="6"/>
        <end position="26"/>
    </location>
</feature>
<dbReference type="Gene3D" id="3.30.70.270">
    <property type="match status" value="1"/>
</dbReference>
<dbReference type="InterPro" id="IPR029016">
    <property type="entry name" value="GAF-like_dom_sf"/>
</dbReference>
<proteinExistence type="predicted"/>
<dbReference type="InterPro" id="IPR050469">
    <property type="entry name" value="Diguanylate_Cyclase"/>
</dbReference>
<dbReference type="SUPFAM" id="SSF55073">
    <property type="entry name" value="Nucleotide cyclase"/>
    <property type="match status" value="1"/>
</dbReference>
<dbReference type="CDD" id="cd01949">
    <property type="entry name" value="GGDEF"/>
    <property type="match status" value="1"/>
</dbReference>
<reference evidence="3 5" key="1">
    <citation type="journal article" date="2011" name="J. Bacteriol.">
        <title>Draft genome sequence of the thermoalkaliphilic Caldalkalibacillus thermarum strain TA2.A1.</title>
        <authorList>
            <person name="Kalamorz F."/>
            <person name="Keis S."/>
            <person name="McMillan D.G."/>
            <person name="Olsson K."/>
            <person name="Stanton J.A."/>
            <person name="Stockwell P."/>
            <person name="Black M.A."/>
            <person name="Klingeman D.M."/>
            <person name="Land M.L."/>
            <person name="Han C.S."/>
            <person name="Martin S.L."/>
            <person name="Becher S.A."/>
            <person name="Peddie C.J."/>
            <person name="Morgan H.W."/>
            <person name="Matthies D."/>
            <person name="Preiss L."/>
            <person name="Meier T."/>
            <person name="Brown S.D."/>
            <person name="Cook G.M."/>
        </authorList>
    </citation>
    <scope>NUCLEOTIDE SEQUENCE [LARGE SCALE GENOMIC DNA]</scope>
    <source>
        <strain evidence="3 5">TA2.A1</strain>
    </source>
</reference>
<feature type="domain" description="GGDEF" evidence="2">
    <location>
        <begin position="433"/>
        <end position="577"/>
    </location>
</feature>
<dbReference type="OrthoDB" id="9759607at2"/>
<dbReference type="PANTHER" id="PTHR45138:SF9">
    <property type="entry name" value="DIGUANYLATE CYCLASE DGCM-RELATED"/>
    <property type="match status" value="1"/>
</dbReference>
<gene>
    <name evidence="3" type="ORF">CathTA2_2948</name>
    <name evidence="4" type="ORF">HUR95_14955</name>
</gene>
<dbReference type="SUPFAM" id="SSF55781">
    <property type="entry name" value="GAF domain-like"/>
    <property type="match status" value="1"/>
</dbReference>
<dbReference type="AlphaFoldDB" id="F5LAL3"/>
<feature type="transmembrane region" description="Helical" evidence="1">
    <location>
        <begin position="206"/>
        <end position="225"/>
    </location>
</feature>